<evidence type="ECO:0000259" key="2">
    <source>
        <dbReference type="Pfam" id="PF01370"/>
    </source>
</evidence>
<proteinExistence type="predicted"/>
<dbReference type="RefSeq" id="WP_310348642.1">
    <property type="nucleotide sequence ID" value="NZ_JAVDXQ010000007.1"/>
</dbReference>
<evidence type="ECO:0000256" key="1">
    <source>
        <dbReference type="SAM" id="Phobius"/>
    </source>
</evidence>
<reference evidence="3 4" key="1">
    <citation type="submission" date="2023-07" db="EMBL/GenBank/DDBJ databases">
        <title>Sorghum-associated microbial communities from plants grown in Nebraska, USA.</title>
        <authorList>
            <person name="Schachtman D."/>
        </authorList>
    </citation>
    <scope>NUCLEOTIDE SEQUENCE [LARGE SCALE GENOMIC DNA]</scope>
    <source>
        <strain evidence="3 4">BE310</strain>
    </source>
</reference>
<keyword evidence="1" id="KW-0812">Transmembrane</keyword>
<evidence type="ECO:0000313" key="3">
    <source>
        <dbReference type="EMBL" id="MDR7299150.1"/>
    </source>
</evidence>
<dbReference type="Pfam" id="PF01370">
    <property type="entry name" value="Epimerase"/>
    <property type="match status" value="1"/>
</dbReference>
<accession>A0ABU1ZEU6</accession>
<dbReference type="InterPro" id="IPR036291">
    <property type="entry name" value="NAD(P)-bd_dom_sf"/>
</dbReference>
<feature type="domain" description="NAD-dependent epimerase/dehydratase" evidence="2">
    <location>
        <begin position="3"/>
        <end position="203"/>
    </location>
</feature>
<feature type="transmembrane region" description="Helical" evidence="1">
    <location>
        <begin position="405"/>
        <end position="425"/>
    </location>
</feature>
<feature type="transmembrane region" description="Helical" evidence="1">
    <location>
        <begin position="378"/>
        <end position="399"/>
    </location>
</feature>
<dbReference type="PANTHER" id="PTHR12126">
    <property type="entry name" value="NADH-UBIQUINONE OXIDOREDUCTASE 39 KDA SUBUNIT-RELATED"/>
    <property type="match status" value="1"/>
</dbReference>
<dbReference type="Proteomes" id="UP001180536">
    <property type="component" value="Unassembled WGS sequence"/>
</dbReference>
<name>A0ABU1ZEU6_9BURK</name>
<dbReference type="InterPro" id="IPR025695">
    <property type="entry name" value="DoxX-like"/>
</dbReference>
<keyword evidence="4" id="KW-1185">Reference proteome</keyword>
<dbReference type="InterPro" id="IPR051207">
    <property type="entry name" value="ComplexI_NDUFA9_subunit"/>
</dbReference>
<feature type="transmembrane region" description="Helical" evidence="1">
    <location>
        <begin position="351"/>
        <end position="371"/>
    </location>
</feature>
<gene>
    <name evidence="3" type="ORF">J2X16_004518</name>
</gene>
<keyword evidence="1" id="KW-1133">Transmembrane helix</keyword>
<organism evidence="3 4">
    <name type="scientific">Pelomonas aquatica</name>
    <dbReference type="NCBI Taxonomy" id="431058"/>
    <lineage>
        <taxon>Bacteria</taxon>
        <taxon>Pseudomonadati</taxon>
        <taxon>Pseudomonadota</taxon>
        <taxon>Betaproteobacteria</taxon>
        <taxon>Burkholderiales</taxon>
        <taxon>Sphaerotilaceae</taxon>
        <taxon>Roseateles</taxon>
    </lineage>
</organism>
<sequence>MKILLTGATGFIGGRLLRELLAAGHRVVCAGRRPPPLEHARCSWLKLEFTATPADVWVVHLEDIDAVVNAVGVFREGGRAGSFAAVHVRGPQALFDACVSAGVVRVVQVSALGADARAQTPFLLTKHEADRHLLSLPLDACVAQPSLVFGPGGASSQRFLALASLPVVPLPAGGGQRIQPIHVDDAAEALRSLVEAPAGQWRGRRVALVGPRPLALRHYLLALRGALGLRQRVPLLSVPAALVGLAARLGDWRRDALLDRAAWAMLARGNTADPAPLARLLGRMPRAPADFIAPDHRAAQRVLAQLGWLQPLLRGSLAVVWLASAVVSVAVFPRAQSLELLARSGVPAELLAPALWGAAGLDLLLGLLTLAPLRSRRWLWAAQIGLILFYSAVIALRLPEFWLHPYAPMVKNLPMLALLMLLWVLEPRRPAWST</sequence>
<dbReference type="PANTHER" id="PTHR12126:SF11">
    <property type="entry name" value="NADH DEHYDROGENASE [UBIQUINONE] 1 ALPHA SUBCOMPLEX SUBUNIT 9, MITOCHONDRIAL"/>
    <property type="match status" value="1"/>
</dbReference>
<protein>
    <submittedName>
        <fullName evidence="3">Uncharacterized protein YbjT (DUF2867 family)</fullName>
    </submittedName>
</protein>
<comment type="caution">
    <text evidence="3">The sequence shown here is derived from an EMBL/GenBank/DDBJ whole genome shotgun (WGS) entry which is preliminary data.</text>
</comment>
<evidence type="ECO:0000313" key="4">
    <source>
        <dbReference type="Proteomes" id="UP001180536"/>
    </source>
</evidence>
<dbReference type="InterPro" id="IPR001509">
    <property type="entry name" value="Epimerase_deHydtase"/>
</dbReference>
<dbReference type="Gene3D" id="3.40.50.720">
    <property type="entry name" value="NAD(P)-binding Rossmann-like Domain"/>
    <property type="match status" value="1"/>
</dbReference>
<keyword evidence="1" id="KW-0472">Membrane</keyword>
<dbReference type="Pfam" id="PF13781">
    <property type="entry name" value="DoxX_3"/>
    <property type="match status" value="1"/>
</dbReference>
<dbReference type="EMBL" id="JAVDXQ010000007">
    <property type="protein sequence ID" value="MDR7299150.1"/>
    <property type="molecule type" value="Genomic_DNA"/>
</dbReference>
<dbReference type="SUPFAM" id="SSF51735">
    <property type="entry name" value="NAD(P)-binding Rossmann-fold domains"/>
    <property type="match status" value="1"/>
</dbReference>